<evidence type="ECO:0000256" key="3">
    <source>
        <dbReference type="ARBA" id="ARBA00022683"/>
    </source>
</evidence>
<reference evidence="6 7" key="1">
    <citation type="submission" date="2023-12" db="EMBL/GenBank/DDBJ databases">
        <title>Blastococcus brunescens sp. nov., an actonobacterium isolated from sandstone collected in sahara desert.</title>
        <authorList>
            <person name="Gtari M."/>
            <person name="Ghodhbane F."/>
        </authorList>
    </citation>
    <scope>NUCLEOTIDE SEQUENCE [LARGE SCALE GENOMIC DNA]</scope>
    <source>
        <strain evidence="6 7">BMG 8361</strain>
    </source>
</reference>
<keyword evidence="3" id="KW-0598">Phosphotransferase system</keyword>
<keyword evidence="7" id="KW-1185">Reference proteome</keyword>
<protein>
    <submittedName>
        <fullName evidence="6">Uncharacterized protein</fullName>
    </submittedName>
</protein>
<feature type="transmembrane region" description="Helical" evidence="5">
    <location>
        <begin position="39"/>
        <end position="60"/>
    </location>
</feature>
<keyword evidence="5" id="KW-0472">Membrane</keyword>
<proteinExistence type="predicted"/>
<dbReference type="InterPro" id="IPR050864">
    <property type="entry name" value="Bacterial_PTS_Sugar_Transport"/>
</dbReference>
<evidence type="ECO:0000256" key="1">
    <source>
        <dbReference type="ARBA" id="ARBA00022448"/>
    </source>
</evidence>
<evidence type="ECO:0000256" key="5">
    <source>
        <dbReference type="SAM" id="Phobius"/>
    </source>
</evidence>
<feature type="region of interest" description="Disordered" evidence="4">
    <location>
        <begin position="66"/>
        <end position="91"/>
    </location>
</feature>
<evidence type="ECO:0000313" key="7">
    <source>
        <dbReference type="Proteomes" id="UP001324287"/>
    </source>
</evidence>
<dbReference type="PANTHER" id="PTHR30505:SF0">
    <property type="entry name" value="FRUCTOSE-LIKE PTS SYSTEM EIIBC COMPONENT-RELATED"/>
    <property type="match status" value="1"/>
</dbReference>
<keyword evidence="5" id="KW-0812">Transmembrane</keyword>
<dbReference type="Proteomes" id="UP001324287">
    <property type="component" value="Chromosome"/>
</dbReference>
<accession>A0ABZ1AXX2</accession>
<dbReference type="EMBL" id="CP141261">
    <property type="protein sequence ID" value="WRL63420.1"/>
    <property type="molecule type" value="Genomic_DNA"/>
</dbReference>
<gene>
    <name evidence="6" type="ORF">U6N30_27400</name>
</gene>
<keyword evidence="5" id="KW-1133">Transmembrane helix</keyword>
<keyword evidence="2" id="KW-0762">Sugar transport</keyword>
<evidence type="ECO:0000256" key="2">
    <source>
        <dbReference type="ARBA" id="ARBA00022597"/>
    </source>
</evidence>
<evidence type="ECO:0000256" key="4">
    <source>
        <dbReference type="SAM" id="MobiDB-lite"/>
    </source>
</evidence>
<dbReference type="PANTHER" id="PTHR30505">
    <property type="entry name" value="FRUCTOSE-LIKE PERMEASE"/>
    <property type="match status" value="1"/>
</dbReference>
<name>A0ABZ1AXX2_9ACTN</name>
<sequence length="91" mass="9196">MIPSMMLGGATTGAIVAVLDIEARAPHGGVFVFFAISNVLLWLLAIAIGAVVGGLAVTIAKSIGRSDADDAPEDAVDLEHAHTPGHVPARA</sequence>
<keyword evidence="1" id="KW-0813">Transport</keyword>
<organism evidence="6 7">
    <name type="scientific">Blastococcus brunescens</name>
    <dbReference type="NCBI Taxonomy" id="1564165"/>
    <lineage>
        <taxon>Bacteria</taxon>
        <taxon>Bacillati</taxon>
        <taxon>Actinomycetota</taxon>
        <taxon>Actinomycetes</taxon>
        <taxon>Geodermatophilales</taxon>
        <taxon>Geodermatophilaceae</taxon>
        <taxon>Blastococcus</taxon>
    </lineage>
</organism>
<dbReference type="RefSeq" id="WP_324274755.1">
    <property type="nucleotide sequence ID" value="NZ_CP141261.1"/>
</dbReference>
<evidence type="ECO:0000313" key="6">
    <source>
        <dbReference type="EMBL" id="WRL63420.1"/>
    </source>
</evidence>